<dbReference type="EMBL" id="JAWCUI010000013">
    <property type="protein sequence ID" value="KAL1899203.1"/>
    <property type="molecule type" value="Genomic_DNA"/>
</dbReference>
<feature type="compositionally biased region" description="Low complexity" evidence="1">
    <location>
        <begin position="635"/>
        <end position="651"/>
    </location>
</feature>
<feature type="compositionally biased region" description="Basic and acidic residues" evidence="1">
    <location>
        <begin position="467"/>
        <end position="489"/>
    </location>
</feature>
<evidence type="ECO:0000259" key="2">
    <source>
        <dbReference type="Pfam" id="PF09431"/>
    </source>
</evidence>
<feature type="compositionally biased region" description="Basic residues" evidence="1">
    <location>
        <begin position="652"/>
        <end position="663"/>
    </location>
</feature>
<feature type="compositionally biased region" description="Pro residues" evidence="1">
    <location>
        <begin position="593"/>
        <end position="602"/>
    </location>
</feature>
<organism evidence="3 4">
    <name type="scientific">Sporothrix stenoceras</name>
    <dbReference type="NCBI Taxonomy" id="5173"/>
    <lineage>
        <taxon>Eukaryota</taxon>
        <taxon>Fungi</taxon>
        <taxon>Dikarya</taxon>
        <taxon>Ascomycota</taxon>
        <taxon>Pezizomycotina</taxon>
        <taxon>Sordariomycetes</taxon>
        <taxon>Sordariomycetidae</taxon>
        <taxon>Ophiostomatales</taxon>
        <taxon>Ophiostomataceae</taxon>
        <taxon>Sporothrix</taxon>
    </lineage>
</organism>
<dbReference type="Pfam" id="PF09431">
    <property type="entry name" value="SPIN90_LRD"/>
    <property type="match status" value="1"/>
</dbReference>
<feature type="domain" description="SPIN90/Ldb17 leucine-rich" evidence="2">
    <location>
        <begin position="190"/>
        <end position="334"/>
    </location>
</feature>
<dbReference type="Proteomes" id="UP001583186">
    <property type="component" value="Unassembled WGS sequence"/>
</dbReference>
<evidence type="ECO:0000313" key="4">
    <source>
        <dbReference type="Proteomes" id="UP001583186"/>
    </source>
</evidence>
<dbReference type="PANTHER" id="PTHR13357:SF1">
    <property type="entry name" value="NCK-INTERACTING PROTEIN WITH SH3 DOMAIN"/>
    <property type="match status" value="1"/>
</dbReference>
<dbReference type="InterPro" id="IPR030125">
    <property type="entry name" value="SPIN90/Ldb17"/>
</dbReference>
<feature type="compositionally biased region" description="Low complexity" evidence="1">
    <location>
        <begin position="664"/>
        <end position="673"/>
    </location>
</feature>
<sequence length="711" mass="76561">MGPPDEVDEASLGASETFWKDLTCTVQAPCGSHEQIDDALRAWLDLVASGRDEFLLDEDDLARCSRCLLESPLCAGLDVRQYVRTQIVYSLLQEDETRSLHAIANYLLLAGRTDDEVFAQMIEAGCFARLVELIKASHDDDRRLHRLLLELMYEMARVERVRVADLLSVDDGFVGYLFQIIEDMSDDMNDPYHYPVIRVLLVLNEQYMVAATTAAVDPMSPAAPLTNRVVKVLSLNGPLYRTFGENIILLLNRATETALQLLILKLLYLLFTTHATYEYFYTNDLRVLLDVIIRNLLDLPNESASLRHTYLRVLYPLLAHTQLNQPPQYKRDEILRVLDILSGSGNIHFAPADETTLRLVDRVAKVEWLNMPTPPTSTPASPTSPTGTLGTVTTFGTTATARTSTSSSAGSVGTINSSIITDDSNNAEETAREADRDQVVNKLLGINLSLDGRLSRASVDDVAAVKEKPGVKTPSRKAEFTEAEHRSSANDDYDAWSSEDDKPAPALVTGGDDSHPIPAVTVEFEPKEEDLVKQGNHPQSPTPASPMVSPTTATKGAPPAVPPERRRGAKRVLPAVPKHRHGSILPKPAQQQAPPPPPPPPAAASTSAAAAAGKALAGSSTAPALNGNDNVAPEAHPTATAAAAAAAAAHTAHGHSHHAHHAPAHPAGAGVKKLPPKLPPPRRAGRLKQAASSVNLHQQATAEVGLDGSST</sequence>
<dbReference type="InterPro" id="IPR018556">
    <property type="entry name" value="SPIN90/Ldb17_LRD"/>
</dbReference>
<reference evidence="3 4" key="1">
    <citation type="journal article" date="2024" name="IMA Fungus">
        <title>IMA Genome - F19 : A genome assembly and annotation guide to empower mycologists, including annotated draft genome sequences of Ceratocystis pirilliformis, Diaporthe australafricana, Fusarium ophioides, Paecilomyces lecythidis, and Sporothrix stenoceras.</title>
        <authorList>
            <person name="Aylward J."/>
            <person name="Wilson A.M."/>
            <person name="Visagie C.M."/>
            <person name="Spraker J."/>
            <person name="Barnes I."/>
            <person name="Buitendag C."/>
            <person name="Ceriani C."/>
            <person name="Del Mar Angel L."/>
            <person name="du Plessis D."/>
            <person name="Fuchs T."/>
            <person name="Gasser K."/>
            <person name="Kramer D."/>
            <person name="Li W."/>
            <person name="Munsamy K."/>
            <person name="Piso A."/>
            <person name="Price J.L."/>
            <person name="Sonnekus B."/>
            <person name="Thomas C."/>
            <person name="van der Nest A."/>
            <person name="van Dijk A."/>
            <person name="van Heerden A."/>
            <person name="van Vuuren N."/>
            <person name="Yilmaz N."/>
            <person name="Duong T.A."/>
            <person name="van der Merwe N.A."/>
            <person name="Wingfield M.J."/>
            <person name="Wingfield B.D."/>
        </authorList>
    </citation>
    <scope>NUCLEOTIDE SEQUENCE [LARGE SCALE GENOMIC DNA]</scope>
    <source>
        <strain evidence="3 4">CMW 5346</strain>
    </source>
</reference>
<feature type="region of interest" description="Disordered" evidence="1">
    <location>
        <begin position="467"/>
        <end position="711"/>
    </location>
</feature>
<accession>A0ABR3ZHA2</accession>
<proteinExistence type="predicted"/>
<feature type="compositionally biased region" description="Polar residues" evidence="1">
    <location>
        <begin position="690"/>
        <end position="701"/>
    </location>
</feature>
<keyword evidence="4" id="KW-1185">Reference proteome</keyword>
<gene>
    <name evidence="3" type="primary">LDB17</name>
    <name evidence="3" type="ORF">Sste5346_003125</name>
</gene>
<dbReference type="PANTHER" id="PTHR13357">
    <property type="entry name" value="SH3 ADAPTER PROTEIN SPIN90 NCK INTERACTING PROTEIN WITH SH3 DOMAIN"/>
    <property type="match status" value="1"/>
</dbReference>
<evidence type="ECO:0000313" key="3">
    <source>
        <dbReference type="EMBL" id="KAL1899203.1"/>
    </source>
</evidence>
<evidence type="ECO:0000256" key="1">
    <source>
        <dbReference type="SAM" id="MobiDB-lite"/>
    </source>
</evidence>
<comment type="caution">
    <text evidence="3">The sequence shown here is derived from an EMBL/GenBank/DDBJ whole genome shotgun (WGS) entry which is preliminary data.</text>
</comment>
<feature type="compositionally biased region" description="Low complexity" evidence="1">
    <location>
        <begin position="603"/>
        <end position="622"/>
    </location>
</feature>
<name>A0ABR3ZHA2_9PEZI</name>
<protein>
    <submittedName>
        <fullName evidence="3">Pre-rRNA processing</fullName>
    </submittedName>
</protein>